<feature type="transmembrane region" description="Helical" evidence="2">
    <location>
        <begin position="99"/>
        <end position="120"/>
    </location>
</feature>
<protein>
    <submittedName>
        <fullName evidence="4">Anti-sigma-K factor rskA</fullName>
    </submittedName>
</protein>
<evidence type="ECO:0000259" key="3">
    <source>
        <dbReference type="Pfam" id="PF10099"/>
    </source>
</evidence>
<accession>A0A4R7FLD8</accession>
<dbReference type="Proteomes" id="UP000295344">
    <property type="component" value="Unassembled WGS sequence"/>
</dbReference>
<dbReference type="InterPro" id="IPR018764">
    <property type="entry name" value="RskA_C"/>
</dbReference>
<dbReference type="EMBL" id="SOAM01000002">
    <property type="protein sequence ID" value="TDS77196.1"/>
    <property type="molecule type" value="Genomic_DNA"/>
</dbReference>
<evidence type="ECO:0000256" key="1">
    <source>
        <dbReference type="SAM" id="MobiDB-lite"/>
    </source>
</evidence>
<gene>
    <name evidence="4" type="ORF">CLV52_2137</name>
</gene>
<dbReference type="RefSeq" id="WP_133766295.1">
    <property type="nucleotide sequence ID" value="NZ_BAAARP010000002.1"/>
</dbReference>
<keyword evidence="5" id="KW-1185">Reference proteome</keyword>
<organism evidence="4 5">
    <name type="scientific">Amnibacterium kyonggiense</name>
    <dbReference type="NCBI Taxonomy" id="595671"/>
    <lineage>
        <taxon>Bacteria</taxon>
        <taxon>Bacillati</taxon>
        <taxon>Actinomycetota</taxon>
        <taxon>Actinomycetes</taxon>
        <taxon>Micrococcales</taxon>
        <taxon>Microbacteriaceae</taxon>
        <taxon>Amnibacterium</taxon>
    </lineage>
</organism>
<sequence length="237" mass="24880">MAHPDPELLALLALGEDAASAEDRLHLAGCAECRDEVARLGRAVAAARGGDEALETPGPRVWAGIAADVGVDAPDPLADARPAPAVPLRRRPPSRRRRIVAALAAAAAVLVIGGVGVTLLRTNPPSQQLETARLRAFPAWAGASGTAQLERLASGRLALRIQTDVPPDRSTDHEVWLMTAGARRLVSLGMLHGTSGVFLVPEGLDITRFRLVDVSDEPRDGNPAHSGDSIVRGELRA</sequence>
<keyword evidence="2" id="KW-0472">Membrane</keyword>
<dbReference type="AlphaFoldDB" id="A0A4R7FLD8"/>
<evidence type="ECO:0000313" key="5">
    <source>
        <dbReference type="Proteomes" id="UP000295344"/>
    </source>
</evidence>
<keyword evidence="2" id="KW-0812">Transmembrane</keyword>
<feature type="region of interest" description="Disordered" evidence="1">
    <location>
        <begin position="215"/>
        <end position="237"/>
    </location>
</feature>
<keyword evidence="2" id="KW-1133">Transmembrane helix</keyword>
<name>A0A4R7FLD8_9MICO</name>
<evidence type="ECO:0000256" key="2">
    <source>
        <dbReference type="SAM" id="Phobius"/>
    </source>
</evidence>
<dbReference type="OrthoDB" id="4328740at2"/>
<dbReference type="GO" id="GO:0005886">
    <property type="term" value="C:plasma membrane"/>
    <property type="evidence" value="ECO:0007669"/>
    <property type="project" value="InterPro"/>
</dbReference>
<proteinExistence type="predicted"/>
<feature type="domain" description="Anti-sigma K factor RskA C-terminal" evidence="3">
    <location>
        <begin position="102"/>
        <end position="228"/>
    </location>
</feature>
<reference evidence="4 5" key="1">
    <citation type="submission" date="2019-03" db="EMBL/GenBank/DDBJ databases">
        <title>Genomic Encyclopedia of Archaeal and Bacterial Type Strains, Phase II (KMG-II): from individual species to whole genera.</title>
        <authorList>
            <person name="Goeker M."/>
        </authorList>
    </citation>
    <scope>NUCLEOTIDE SEQUENCE [LARGE SCALE GENOMIC DNA]</scope>
    <source>
        <strain evidence="4 5">DSM 24782</strain>
    </source>
</reference>
<comment type="caution">
    <text evidence="4">The sequence shown here is derived from an EMBL/GenBank/DDBJ whole genome shotgun (WGS) entry which is preliminary data.</text>
</comment>
<evidence type="ECO:0000313" key="4">
    <source>
        <dbReference type="EMBL" id="TDS77196.1"/>
    </source>
</evidence>
<dbReference type="Pfam" id="PF10099">
    <property type="entry name" value="RskA_C"/>
    <property type="match status" value="1"/>
</dbReference>